<feature type="region of interest" description="Disordered" evidence="1">
    <location>
        <begin position="1"/>
        <end position="34"/>
    </location>
</feature>
<dbReference type="Proteomes" id="UP001219518">
    <property type="component" value="Unassembled WGS sequence"/>
</dbReference>
<dbReference type="SUPFAM" id="SSF54236">
    <property type="entry name" value="Ubiquitin-like"/>
    <property type="match status" value="1"/>
</dbReference>
<keyword evidence="4" id="KW-1185">Reference proteome</keyword>
<dbReference type="EMBL" id="JAHWGI010000261">
    <property type="protein sequence ID" value="KAK3911372.1"/>
    <property type="molecule type" value="Genomic_DNA"/>
</dbReference>
<dbReference type="InterPro" id="IPR029071">
    <property type="entry name" value="Ubiquitin-like_domsf"/>
</dbReference>
<reference evidence="3" key="1">
    <citation type="submission" date="2021-07" db="EMBL/GenBank/DDBJ databases">
        <authorList>
            <person name="Catto M.A."/>
            <person name="Jacobson A."/>
            <person name="Kennedy G."/>
            <person name="Labadie P."/>
            <person name="Hunt B.G."/>
            <person name="Srinivasan R."/>
        </authorList>
    </citation>
    <scope>NUCLEOTIDE SEQUENCE</scope>
    <source>
        <strain evidence="3">PL_HMW_Pooled</strain>
        <tissue evidence="3">Head</tissue>
    </source>
</reference>
<accession>A0AAE1GYG7</accession>
<evidence type="ECO:0000256" key="1">
    <source>
        <dbReference type="SAM" id="MobiDB-lite"/>
    </source>
</evidence>
<comment type="caution">
    <text evidence="3">The sequence shown here is derived from an EMBL/GenBank/DDBJ whole genome shotgun (WGS) entry which is preliminary data.</text>
</comment>
<evidence type="ECO:0000313" key="4">
    <source>
        <dbReference type="Proteomes" id="UP001219518"/>
    </source>
</evidence>
<gene>
    <name evidence="3" type="ORF">KUF71_021153</name>
</gene>
<protein>
    <submittedName>
        <fullName evidence="3">Apoptosis-stimulating of p53 protein 2</fullName>
    </submittedName>
</protein>
<reference evidence="3" key="2">
    <citation type="journal article" date="2023" name="BMC Genomics">
        <title>Pest status, molecular evolution, and epigenetic factors derived from the genome assembly of Frankliniella fusca, a thysanopteran phytovirus vector.</title>
        <authorList>
            <person name="Catto M.A."/>
            <person name="Labadie P.E."/>
            <person name="Jacobson A.L."/>
            <person name="Kennedy G.G."/>
            <person name="Srinivasan R."/>
            <person name="Hunt B.G."/>
        </authorList>
    </citation>
    <scope>NUCLEOTIDE SEQUENCE</scope>
    <source>
        <strain evidence="3">PL_HMW_Pooled</strain>
    </source>
</reference>
<sequence length="86" mass="9438">MMLVTSTKTVLKEPPLPRRPPSPPSPERALGEDERPLEILQEWGSARDQVKFVLRYQVLGAAPGATPPRQQNGKVCVPCAAAYLKC</sequence>
<name>A0AAE1GYG7_9NEOP</name>
<evidence type="ECO:0000313" key="3">
    <source>
        <dbReference type="EMBL" id="KAK3911372.1"/>
    </source>
</evidence>
<dbReference type="AlphaFoldDB" id="A0AAE1GYG7"/>
<dbReference type="Gene3D" id="3.10.20.90">
    <property type="entry name" value="Phosphatidylinositol 3-kinase Catalytic Subunit, Chain A, domain 1"/>
    <property type="match status" value="1"/>
</dbReference>
<organism evidence="3 4">
    <name type="scientific">Frankliniella fusca</name>
    <dbReference type="NCBI Taxonomy" id="407009"/>
    <lineage>
        <taxon>Eukaryota</taxon>
        <taxon>Metazoa</taxon>
        <taxon>Ecdysozoa</taxon>
        <taxon>Arthropoda</taxon>
        <taxon>Hexapoda</taxon>
        <taxon>Insecta</taxon>
        <taxon>Pterygota</taxon>
        <taxon>Neoptera</taxon>
        <taxon>Paraneoptera</taxon>
        <taxon>Thysanoptera</taxon>
        <taxon>Terebrantia</taxon>
        <taxon>Thripoidea</taxon>
        <taxon>Thripidae</taxon>
        <taxon>Frankliniella</taxon>
    </lineage>
</organism>
<evidence type="ECO:0000259" key="2">
    <source>
        <dbReference type="Pfam" id="PF21712"/>
    </source>
</evidence>
<dbReference type="InterPro" id="IPR048945">
    <property type="entry name" value="RASSF8/10_RA"/>
</dbReference>
<proteinExistence type="predicted"/>
<feature type="domain" description="Ras association" evidence="2">
    <location>
        <begin position="27"/>
        <end position="56"/>
    </location>
</feature>
<dbReference type="Pfam" id="PF21712">
    <property type="entry name" value="RASSF8-10_RA"/>
    <property type="match status" value="1"/>
</dbReference>
<feature type="compositionally biased region" description="Pro residues" evidence="1">
    <location>
        <begin position="17"/>
        <end position="26"/>
    </location>
</feature>